<dbReference type="InterPro" id="IPR006164">
    <property type="entry name" value="DNA_bd_Ku70/Ku80"/>
</dbReference>
<protein>
    <recommendedName>
        <fullName evidence="3">Non-homologous end joining protein Ku</fullName>
    </recommendedName>
</protein>
<proteinExistence type="inferred from homology"/>
<sequence>MRSIWKGALSFGLVNVPIKVYSATEDHDVRFHLVHRKDGGRIRFQRVCEADGKVVEYADTAKAFESDDGRTVVLTDEDFDQLPENTGREIEVLRFVPSEQIDPVLFDRSYFLEPAGNSIKAYLLLRAVLEKTERTALVHFALRQKTRLAALRVRDGVLMVQTLLWPDEVREADFEGLGGSGSGKISAAEMKQATALVDSFAGDFDPADYTDTYREQLEQLIDAKLDGEEAFPTPEKDDGEDAEVLDLLSALKRSVERGKASGSSKAAGSSKSGSSRSSSSRSSSARSSSAKSSGGAGSKGSAAKKSSTSSTAGSKSTRSKSSASKSTASKTTASKTTASKTGAAKSAAAKSKSGTSSSRTTTRKRAS</sequence>
<keyword evidence="3" id="KW-0234">DNA repair</keyword>
<keyword evidence="7" id="KW-1185">Reference proteome</keyword>
<dbReference type="AlphaFoldDB" id="A0A7K1FNH9"/>
<dbReference type="CDD" id="cd00789">
    <property type="entry name" value="KU_like"/>
    <property type="match status" value="1"/>
</dbReference>
<dbReference type="Pfam" id="PF02735">
    <property type="entry name" value="Ku"/>
    <property type="match status" value="1"/>
</dbReference>
<dbReference type="PANTHER" id="PTHR41251">
    <property type="entry name" value="NON-HOMOLOGOUS END JOINING PROTEIN KU"/>
    <property type="match status" value="1"/>
</dbReference>
<dbReference type="EMBL" id="WLYK01000006">
    <property type="protein sequence ID" value="MTD15722.1"/>
    <property type="molecule type" value="Genomic_DNA"/>
</dbReference>
<comment type="similarity">
    <text evidence="3">Belongs to the prokaryotic Ku family.</text>
</comment>
<comment type="function">
    <text evidence="3">With LigD forms a non-homologous end joining (NHEJ) DNA repair enzyme, which repairs dsDNA breaks with reduced fidelity. Binds linear dsDNA with 5'- and 3'- overhangs but not closed circular dsDNA nor ssDNA. Recruits and stimulates the ligase activity of LigD.</text>
</comment>
<feature type="compositionally biased region" description="Low complexity" evidence="4">
    <location>
        <begin position="260"/>
        <end position="360"/>
    </location>
</feature>
<organism evidence="6 7">
    <name type="scientific">Nakamurella alba</name>
    <dbReference type="NCBI Taxonomy" id="2665158"/>
    <lineage>
        <taxon>Bacteria</taxon>
        <taxon>Bacillati</taxon>
        <taxon>Actinomycetota</taxon>
        <taxon>Actinomycetes</taxon>
        <taxon>Nakamurellales</taxon>
        <taxon>Nakamurellaceae</taxon>
        <taxon>Nakamurella</taxon>
    </lineage>
</organism>
<dbReference type="HAMAP" id="MF_01875">
    <property type="entry name" value="Prokaryotic_Ku"/>
    <property type="match status" value="1"/>
</dbReference>
<dbReference type="RefSeq" id="WP_154769674.1">
    <property type="nucleotide sequence ID" value="NZ_WLYK01000006.1"/>
</dbReference>
<dbReference type="SUPFAM" id="SSF100939">
    <property type="entry name" value="SPOC domain-like"/>
    <property type="match status" value="1"/>
</dbReference>
<dbReference type="SMART" id="SM00559">
    <property type="entry name" value="Ku78"/>
    <property type="match status" value="1"/>
</dbReference>
<reference evidence="6 7" key="1">
    <citation type="submission" date="2019-11" db="EMBL/GenBank/DDBJ databases">
        <authorList>
            <person name="Jiang L.-Q."/>
        </authorList>
    </citation>
    <scope>NUCLEOTIDE SEQUENCE [LARGE SCALE GENOMIC DNA]</scope>
    <source>
        <strain evidence="6 7">YIM 132087</strain>
    </source>
</reference>
<feature type="region of interest" description="Disordered" evidence="4">
    <location>
        <begin position="255"/>
        <end position="367"/>
    </location>
</feature>
<dbReference type="GO" id="GO:0006303">
    <property type="term" value="P:double-strand break repair via nonhomologous end joining"/>
    <property type="evidence" value="ECO:0007669"/>
    <property type="project" value="UniProtKB-UniRule"/>
</dbReference>
<keyword evidence="3" id="KW-0227">DNA damage</keyword>
<dbReference type="NCBIfam" id="TIGR02772">
    <property type="entry name" value="Ku_bact"/>
    <property type="match status" value="1"/>
</dbReference>
<comment type="caution">
    <text evidence="6">The sequence shown here is derived from an EMBL/GenBank/DDBJ whole genome shotgun (WGS) entry which is preliminary data.</text>
</comment>
<dbReference type="GO" id="GO:0006310">
    <property type="term" value="P:DNA recombination"/>
    <property type="evidence" value="ECO:0007669"/>
    <property type="project" value="UniProtKB-KW"/>
</dbReference>
<accession>A0A7K1FNH9</accession>
<keyword evidence="1 3" id="KW-0238">DNA-binding</keyword>
<comment type="subunit">
    <text evidence="3">Homodimer. Interacts with LigD.</text>
</comment>
<evidence type="ECO:0000256" key="1">
    <source>
        <dbReference type="ARBA" id="ARBA00023125"/>
    </source>
</evidence>
<name>A0A7K1FNH9_9ACTN</name>
<dbReference type="GO" id="GO:0003690">
    <property type="term" value="F:double-stranded DNA binding"/>
    <property type="evidence" value="ECO:0007669"/>
    <property type="project" value="UniProtKB-UniRule"/>
</dbReference>
<feature type="domain" description="Ku" evidence="5">
    <location>
        <begin position="52"/>
        <end position="180"/>
    </location>
</feature>
<dbReference type="InterPro" id="IPR009187">
    <property type="entry name" value="Prok_Ku"/>
</dbReference>
<evidence type="ECO:0000256" key="4">
    <source>
        <dbReference type="SAM" id="MobiDB-lite"/>
    </source>
</evidence>
<evidence type="ECO:0000313" key="7">
    <source>
        <dbReference type="Proteomes" id="UP000460221"/>
    </source>
</evidence>
<evidence type="ECO:0000256" key="3">
    <source>
        <dbReference type="HAMAP-Rule" id="MF_01875"/>
    </source>
</evidence>
<evidence type="ECO:0000313" key="6">
    <source>
        <dbReference type="EMBL" id="MTD15722.1"/>
    </source>
</evidence>
<dbReference type="FunFam" id="2.40.290.10:FF:000004">
    <property type="entry name" value="Non-homologous end joining protein Ku"/>
    <property type="match status" value="1"/>
</dbReference>
<keyword evidence="2 3" id="KW-0233">DNA recombination</keyword>
<dbReference type="InterPro" id="IPR016194">
    <property type="entry name" value="SPOC-like_C_dom_sf"/>
</dbReference>
<evidence type="ECO:0000259" key="5">
    <source>
        <dbReference type="SMART" id="SM00559"/>
    </source>
</evidence>
<gene>
    <name evidence="3" type="primary">ku</name>
    <name evidence="6" type="ORF">GIS00_17450</name>
</gene>
<evidence type="ECO:0000256" key="2">
    <source>
        <dbReference type="ARBA" id="ARBA00023172"/>
    </source>
</evidence>
<dbReference type="Proteomes" id="UP000460221">
    <property type="component" value="Unassembled WGS sequence"/>
</dbReference>
<dbReference type="Gene3D" id="2.40.290.10">
    <property type="match status" value="1"/>
</dbReference>
<dbReference type="PANTHER" id="PTHR41251:SF1">
    <property type="entry name" value="NON-HOMOLOGOUS END JOINING PROTEIN KU"/>
    <property type="match status" value="1"/>
</dbReference>